<dbReference type="PANTHER" id="PTHR45871:SF1">
    <property type="entry name" value="PHOSPHATIDYLINOSITOL N-ACETYLGLUCOSAMINYLTRANSFERASE SUBUNIT A"/>
    <property type="match status" value="1"/>
</dbReference>
<dbReference type="AlphaFoldDB" id="A0AAD9G6X4"/>
<reference evidence="5" key="2">
    <citation type="submission" date="2021-05" db="EMBL/GenBank/DDBJ databases">
        <authorList>
            <person name="Pain A."/>
        </authorList>
    </citation>
    <scope>NUCLEOTIDE SEQUENCE</scope>
    <source>
        <strain evidence="5">1802A</strain>
    </source>
</reference>
<gene>
    <name evidence="5" type="ORF">X943_001221</name>
</gene>
<reference evidence="5" key="1">
    <citation type="journal article" date="2014" name="Nucleic Acids Res.">
        <title>The evolutionary dynamics of variant antigen genes in Babesia reveal a history of genomic innovation underlying host-parasite interaction.</title>
        <authorList>
            <person name="Jackson A.P."/>
            <person name="Otto T.D."/>
            <person name="Darby A."/>
            <person name="Ramaprasad A."/>
            <person name="Xia D."/>
            <person name="Echaide I.E."/>
            <person name="Farber M."/>
            <person name="Gahlot S."/>
            <person name="Gamble J."/>
            <person name="Gupta D."/>
            <person name="Gupta Y."/>
            <person name="Jackson L."/>
            <person name="Malandrin L."/>
            <person name="Malas T.B."/>
            <person name="Moussa E."/>
            <person name="Nair M."/>
            <person name="Reid A.J."/>
            <person name="Sanders M."/>
            <person name="Sharma J."/>
            <person name="Tracey A."/>
            <person name="Quail M.A."/>
            <person name="Weir W."/>
            <person name="Wastling J.M."/>
            <person name="Hall N."/>
            <person name="Willadsen P."/>
            <person name="Lingelbach K."/>
            <person name="Shiels B."/>
            <person name="Tait A."/>
            <person name="Berriman M."/>
            <person name="Allred D.R."/>
            <person name="Pain A."/>
        </authorList>
    </citation>
    <scope>NUCLEOTIDE SEQUENCE</scope>
    <source>
        <strain evidence="5">1802A</strain>
    </source>
</reference>
<feature type="domain" description="Glycosyl transferase family 1" evidence="3">
    <location>
        <begin position="218"/>
        <end position="363"/>
    </location>
</feature>
<dbReference type="SUPFAM" id="SSF53756">
    <property type="entry name" value="UDP-Glycosyltransferase/glycogen phosphorylase"/>
    <property type="match status" value="1"/>
</dbReference>
<feature type="domain" description="PIGA GPI anchor biosynthesis" evidence="4">
    <location>
        <begin position="72"/>
        <end position="158"/>
    </location>
</feature>
<feature type="transmembrane region" description="Helical" evidence="2">
    <location>
        <begin position="46"/>
        <end position="66"/>
    </location>
</feature>
<keyword evidence="2" id="KW-0472">Membrane</keyword>
<protein>
    <submittedName>
        <fullName evidence="5">Glycosyl transferase, group 1 family protein</fullName>
    </submittedName>
</protein>
<dbReference type="Gene3D" id="3.40.50.2000">
    <property type="entry name" value="Glycogen Phosphorylase B"/>
    <property type="match status" value="2"/>
</dbReference>
<dbReference type="GO" id="GO:0006506">
    <property type="term" value="P:GPI anchor biosynthetic process"/>
    <property type="evidence" value="ECO:0007669"/>
    <property type="project" value="InterPro"/>
</dbReference>
<accession>A0AAD9G6X4</accession>
<evidence type="ECO:0000313" key="5">
    <source>
        <dbReference type="EMBL" id="KAK1932879.1"/>
    </source>
</evidence>
<dbReference type="PANTHER" id="PTHR45871">
    <property type="entry name" value="N-ACETYLGLUCOSAMINYL-PHOSPHATIDYLINOSITOL BIOSYNTHETIC PROTEIN"/>
    <property type="match status" value="1"/>
</dbReference>
<keyword evidence="2" id="KW-0812">Transmembrane</keyword>
<evidence type="ECO:0000259" key="3">
    <source>
        <dbReference type="Pfam" id="PF00534"/>
    </source>
</evidence>
<dbReference type="Pfam" id="PF00534">
    <property type="entry name" value="Glycos_transf_1"/>
    <property type="match status" value="1"/>
</dbReference>
<dbReference type="GO" id="GO:0017176">
    <property type="term" value="F:phosphatidylinositol N-acetylglucosaminyltransferase activity"/>
    <property type="evidence" value="ECO:0007669"/>
    <property type="project" value="TreeGrafter"/>
</dbReference>
<evidence type="ECO:0000256" key="2">
    <source>
        <dbReference type="SAM" id="Phobius"/>
    </source>
</evidence>
<evidence type="ECO:0000259" key="4">
    <source>
        <dbReference type="Pfam" id="PF08288"/>
    </source>
</evidence>
<evidence type="ECO:0000313" key="6">
    <source>
        <dbReference type="Proteomes" id="UP001195914"/>
    </source>
</evidence>
<keyword evidence="1" id="KW-0328">Glycosyltransferase</keyword>
<keyword evidence="6" id="KW-1185">Reference proteome</keyword>
<dbReference type="InterPro" id="IPR001296">
    <property type="entry name" value="Glyco_trans_1"/>
</dbReference>
<dbReference type="EMBL" id="JAHBMH010000073">
    <property type="protein sequence ID" value="KAK1932879.1"/>
    <property type="molecule type" value="Genomic_DNA"/>
</dbReference>
<comment type="caution">
    <text evidence="5">The sequence shown here is derived from an EMBL/GenBank/DDBJ whole genome shotgun (WGS) entry which is preliminary data.</text>
</comment>
<dbReference type="GO" id="GO:0000506">
    <property type="term" value="C:glycosylphosphatidylinositol-N-acetylglucosaminyltransferase (GPI-GnT) complex"/>
    <property type="evidence" value="ECO:0007669"/>
    <property type="project" value="TreeGrafter"/>
</dbReference>
<dbReference type="InterPro" id="IPR013234">
    <property type="entry name" value="PIGA_GPI_anchor_biosynthesis"/>
</dbReference>
<keyword evidence="2" id="KW-1133">Transmembrane helix</keyword>
<name>A0AAD9G6X4_BABDI</name>
<evidence type="ECO:0000256" key="1">
    <source>
        <dbReference type="ARBA" id="ARBA00022676"/>
    </source>
</evidence>
<keyword evidence="5" id="KW-0808">Transferase</keyword>
<sequence length="462" mass="52029">MGRAHRAACSAAEVPKSRLTVLMLSEFFYPDVGGIETHICALSTKLVALGACLICYIYVLPGYRVVVLTRHFGERRGIRYLSNGMKVYHLPSLFLVKPCGVPMFFDTFFLARSILIREQVDIIHVHQTSSRYGYEFAHIGFLMGYRTVFTDHSLFSFTELGPVFLNESSRHSAVLFDHCICVSNTHKENLVLRSQFNPTSISVIGNAINASSFMPPDGKRDDGRIVIVVVSRLTPTKGTELLNKVISIVCKRHENVDFIIGGDGPLYSSIVEVIDKLYLHNRVTLLGGVPSYKVNSVLKQGDIFLNTSKSESFCIAILEAVSSGLLCVSTNVGGVHEILPRDMVLLANYSPDSIADRIDDAISMLPTVDRHSFHDRIKAMYSWDMVVADVRKVYDRVLRAKPRSPFDLMYAYWQLDTIGRGVLLFLIILLHVEWLVAEFLYPRDEIDIAPNWSAECRLRQKK</sequence>
<proteinExistence type="predicted"/>
<dbReference type="Pfam" id="PF08288">
    <property type="entry name" value="PIGA"/>
    <property type="match status" value="1"/>
</dbReference>
<dbReference type="Proteomes" id="UP001195914">
    <property type="component" value="Unassembled WGS sequence"/>
</dbReference>
<organism evidence="5 6">
    <name type="scientific">Babesia divergens</name>
    <dbReference type="NCBI Taxonomy" id="32595"/>
    <lineage>
        <taxon>Eukaryota</taxon>
        <taxon>Sar</taxon>
        <taxon>Alveolata</taxon>
        <taxon>Apicomplexa</taxon>
        <taxon>Aconoidasida</taxon>
        <taxon>Piroplasmida</taxon>
        <taxon>Babesiidae</taxon>
        <taxon>Babesia</taxon>
    </lineage>
</organism>